<name>A0ABD3EDB3_9LAMI</name>
<gene>
    <name evidence="2" type="ORF">CASFOL_001880</name>
</gene>
<accession>A0ABD3EDB3</accession>
<dbReference type="InterPro" id="IPR001005">
    <property type="entry name" value="SANT/Myb"/>
</dbReference>
<dbReference type="PANTHER" id="PTHR14000:SF17">
    <property type="entry name" value="MYB-LIKE DOMAIN-CONTAINING PROTEIN"/>
    <property type="match status" value="1"/>
</dbReference>
<evidence type="ECO:0008006" key="4">
    <source>
        <dbReference type="Google" id="ProtNLM"/>
    </source>
</evidence>
<dbReference type="InterPro" id="IPR009057">
    <property type="entry name" value="Homeodomain-like_sf"/>
</dbReference>
<protein>
    <recommendedName>
        <fullName evidence="4">Myb-like domain-containing protein</fullName>
    </recommendedName>
</protein>
<organism evidence="2 3">
    <name type="scientific">Castilleja foliolosa</name>
    <dbReference type="NCBI Taxonomy" id="1961234"/>
    <lineage>
        <taxon>Eukaryota</taxon>
        <taxon>Viridiplantae</taxon>
        <taxon>Streptophyta</taxon>
        <taxon>Embryophyta</taxon>
        <taxon>Tracheophyta</taxon>
        <taxon>Spermatophyta</taxon>
        <taxon>Magnoliopsida</taxon>
        <taxon>eudicotyledons</taxon>
        <taxon>Gunneridae</taxon>
        <taxon>Pentapetalae</taxon>
        <taxon>asterids</taxon>
        <taxon>lamiids</taxon>
        <taxon>Lamiales</taxon>
        <taxon>Orobanchaceae</taxon>
        <taxon>Pedicularideae</taxon>
        <taxon>Castillejinae</taxon>
        <taxon>Castilleja</taxon>
    </lineage>
</organism>
<sequence>MPDRKPSNNEEQKPTNTLRKSPRFLHVSPPAIKYPETPKPAERKTRPDPFSTPLGSSISKTDKNGDVILESLTKPTKGSRRSARSDRVANLSCLDSVKRVRACRFATNRLNECEITGSKCSTKPSKGSNRSEALNNRASVSEQVVILDLECHDVKEKRVSSEKVLSKTVTRGTTRKKTAQSVEKAKVVFSDERNGVEDSKREVKRMRIVGEKRKRQQANEECDFVIKGWSEEQELALQRAYFTAKPTPQFWKKVAKMVPGKSAVDCFNKIHSDHLTPSEPKTRSRTNKKKSSPVPYSASKLLSPAETKPKRQRLQRRTLLAQKTVRHLLQKQCTEDQDYKADFFSVLEPNTELSPLDIQESPSFASPIPNRLIGRLEMSSSDHETQVSRLSSSLEAGFISPPVLKQIKNKALHEKYIDRLHCRDVKRKAQSLKKGKFVREKDKAKSEVNPVKFAKDALVFDAQDAISIFRNLQSSTNCDGDDDDDEDDDINGCDEEDEDNELCYV</sequence>
<keyword evidence="3" id="KW-1185">Reference proteome</keyword>
<dbReference type="AlphaFoldDB" id="A0ABD3EDB3"/>
<proteinExistence type="predicted"/>
<dbReference type="CDD" id="cd00167">
    <property type="entry name" value="SANT"/>
    <property type="match status" value="1"/>
</dbReference>
<feature type="compositionally biased region" description="Basic and acidic residues" evidence="1">
    <location>
        <begin position="1"/>
        <end position="13"/>
    </location>
</feature>
<feature type="compositionally biased region" description="Basic and acidic residues" evidence="1">
    <location>
        <begin position="271"/>
        <end position="282"/>
    </location>
</feature>
<evidence type="ECO:0000313" key="2">
    <source>
        <dbReference type="EMBL" id="KAL3652199.1"/>
    </source>
</evidence>
<feature type="region of interest" description="Disordered" evidence="1">
    <location>
        <begin position="473"/>
        <end position="505"/>
    </location>
</feature>
<dbReference type="PANTHER" id="PTHR14000">
    <property type="entry name" value="FINGER CCCH DOMAIN PROTEIN, PUTATIVE (DUF3755)-RELATED"/>
    <property type="match status" value="1"/>
</dbReference>
<reference evidence="3" key="1">
    <citation type="journal article" date="2024" name="IScience">
        <title>Strigolactones Initiate the Formation of Haustorium-like Structures in Castilleja.</title>
        <authorList>
            <person name="Buerger M."/>
            <person name="Peterson D."/>
            <person name="Chory J."/>
        </authorList>
    </citation>
    <scope>NUCLEOTIDE SEQUENCE [LARGE SCALE GENOMIC DNA]</scope>
</reference>
<feature type="region of interest" description="Disordered" evidence="1">
    <location>
        <begin position="1"/>
        <end position="66"/>
    </location>
</feature>
<dbReference type="EMBL" id="JAVIJP010000005">
    <property type="protein sequence ID" value="KAL3652199.1"/>
    <property type="molecule type" value="Genomic_DNA"/>
</dbReference>
<feature type="region of interest" description="Disordered" evidence="1">
    <location>
        <begin position="271"/>
        <end position="314"/>
    </location>
</feature>
<comment type="caution">
    <text evidence="2">The sequence shown here is derived from an EMBL/GenBank/DDBJ whole genome shotgun (WGS) entry which is preliminary data.</text>
</comment>
<evidence type="ECO:0000313" key="3">
    <source>
        <dbReference type="Proteomes" id="UP001632038"/>
    </source>
</evidence>
<dbReference type="SUPFAM" id="SSF46689">
    <property type="entry name" value="Homeodomain-like"/>
    <property type="match status" value="1"/>
</dbReference>
<dbReference type="Gene3D" id="1.10.10.60">
    <property type="entry name" value="Homeodomain-like"/>
    <property type="match status" value="1"/>
</dbReference>
<evidence type="ECO:0000256" key="1">
    <source>
        <dbReference type="SAM" id="MobiDB-lite"/>
    </source>
</evidence>
<dbReference type="Proteomes" id="UP001632038">
    <property type="component" value="Unassembled WGS sequence"/>
</dbReference>
<feature type="compositionally biased region" description="Acidic residues" evidence="1">
    <location>
        <begin position="479"/>
        <end position="505"/>
    </location>
</feature>